<gene>
    <name evidence="4" type="ORF">NITGR_530002</name>
</gene>
<organism evidence="4 5">
    <name type="scientific">Nitrospina gracilis (strain 3/211)</name>
    <dbReference type="NCBI Taxonomy" id="1266370"/>
    <lineage>
        <taxon>Bacteria</taxon>
        <taxon>Pseudomonadati</taxon>
        <taxon>Nitrospinota/Tectimicrobiota group</taxon>
        <taxon>Nitrospinota</taxon>
        <taxon>Nitrospinia</taxon>
        <taxon>Nitrospinales</taxon>
        <taxon>Nitrospinaceae</taxon>
        <taxon>Nitrospina</taxon>
    </lineage>
</organism>
<dbReference type="Pfam" id="PF02591">
    <property type="entry name" value="Zn_ribbon_9"/>
    <property type="match status" value="1"/>
</dbReference>
<dbReference type="InterPro" id="IPR003743">
    <property type="entry name" value="Zf-RING_7"/>
</dbReference>
<feature type="domain" description="CT398-like coiled coil hairpin" evidence="3">
    <location>
        <begin position="11"/>
        <end position="187"/>
    </location>
</feature>
<dbReference type="InterPro" id="IPR052376">
    <property type="entry name" value="Oxidative_Scav/Glycosyltrans"/>
</dbReference>
<dbReference type="GO" id="GO:0000166">
    <property type="term" value="F:nucleotide binding"/>
    <property type="evidence" value="ECO:0007669"/>
    <property type="project" value="InterPro"/>
</dbReference>
<evidence type="ECO:0000259" key="2">
    <source>
        <dbReference type="Pfam" id="PF02591"/>
    </source>
</evidence>
<feature type="coiled-coil region" evidence="1">
    <location>
        <begin position="32"/>
        <end position="80"/>
    </location>
</feature>
<dbReference type="InterPro" id="IPR010978">
    <property type="entry name" value="tRNA-bd_arm"/>
</dbReference>
<feature type="domain" description="C4-type zinc ribbon" evidence="2">
    <location>
        <begin position="197"/>
        <end position="230"/>
    </location>
</feature>
<dbReference type="InParanoid" id="M1YZ36"/>
<evidence type="ECO:0000313" key="5">
    <source>
        <dbReference type="Proteomes" id="UP000011704"/>
    </source>
</evidence>
<proteinExistence type="predicted"/>
<keyword evidence="1" id="KW-0175">Coiled coil</keyword>
<accession>M1YZ36</accession>
<dbReference type="InterPro" id="IPR056003">
    <property type="entry name" value="CT398_CC_hairpin"/>
</dbReference>
<dbReference type="HOGENOM" id="CLU_073076_2_2_0"/>
<dbReference type="Proteomes" id="UP000011704">
    <property type="component" value="Unassembled WGS sequence"/>
</dbReference>
<keyword evidence="5" id="KW-1185">Reference proteome</keyword>
<evidence type="ECO:0000256" key="1">
    <source>
        <dbReference type="SAM" id="Coils"/>
    </source>
</evidence>
<protein>
    <submittedName>
        <fullName evidence="4">Uncharacterized protein</fullName>
    </submittedName>
</protein>
<dbReference type="PANTHER" id="PTHR39082">
    <property type="entry name" value="PHOSPHOLIPASE C-BETA-2-RELATED"/>
    <property type="match status" value="1"/>
</dbReference>
<reference evidence="4 5" key="1">
    <citation type="journal article" date="2013" name="Front. Microbiol.">
        <title>The genome of Nitrospina gracilis illuminates the metabolism and evolution of the major marine nitrite oxidizer.</title>
        <authorList>
            <person name="Luecker S."/>
            <person name="Nowka B."/>
            <person name="Rattei T."/>
            <person name="Spieck E."/>
            <person name="and Daims H."/>
        </authorList>
    </citation>
    <scope>NUCLEOTIDE SEQUENCE [LARGE SCALE GENOMIC DNA]</scope>
    <source>
        <strain evidence="4 5">3/211</strain>
    </source>
</reference>
<dbReference type="Gene3D" id="1.10.287.1490">
    <property type="match status" value="1"/>
</dbReference>
<feature type="coiled-coil region" evidence="1">
    <location>
        <begin position="104"/>
        <end position="170"/>
    </location>
</feature>
<evidence type="ECO:0000259" key="3">
    <source>
        <dbReference type="Pfam" id="PF24481"/>
    </source>
</evidence>
<dbReference type="Pfam" id="PF24481">
    <property type="entry name" value="CT398_CC"/>
    <property type="match status" value="1"/>
</dbReference>
<dbReference type="STRING" id="1266370.NITGR_530002"/>
<dbReference type="SUPFAM" id="SSF46589">
    <property type="entry name" value="tRNA-binding arm"/>
    <property type="match status" value="1"/>
</dbReference>
<dbReference type="RefSeq" id="WP_005009214.1">
    <property type="nucleotide sequence ID" value="NZ_HG422173.1"/>
</dbReference>
<name>M1YZ36_NITG3</name>
<evidence type="ECO:0000313" key="4">
    <source>
        <dbReference type="EMBL" id="CCQ90984.1"/>
    </source>
</evidence>
<dbReference type="PANTHER" id="PTHR39082:SF1">
    <property type="entry name" value="SCAVENGER RECEPTOR CLASS A MEMBER 3"/>
    <property type="match status" value="1"/>
</dbReference>
<comment type="caution">
    <text evidence="4">The sequence shown here is derived from an EMBL/GenBank/DDBJ whole genome shotgun (WGS) entry which is preliminary data.</text>
</comment>
<dbReference type="OrthoDB" id="9795058at2"/>
<dbReference type="AlphaFoldDB" id="M1YZ36"/>
<sequence length="247" mass="28401">MNPQLQKLVTIQQMDNEIAEIQELVDLIPKQVAAGEKELEGKKGALNTLQQEIEELKKKRKQCEQDVQAEQDRIAKTKAKLPTVKTNKEYSAILAEVDAIKGKIDGIEEKELEVMEALEEKEAQIPDLENEFNGERKKFEDYKKKKEEELNRTRTELQGLQDKRQEAAQSVDARMAMLYEKLRKARGVAVVTVEGEVCQGCHQQIQPQVALEVRTSPDKIHQCQFCDRYLYYIPKPEEEETETAVSK</sequence>
<dbReference type="EMBL" id="CAQJ01000059">
    <property type="protein sequence ID" value="CCQ90984.1"/>
    <property type="molecule type" value="Genomic_DNA"/>
</dbReference>